<dbReference type="AlphaFoldDB" id="A0A9W9BW80"/>
<dbReference type="InterPro" id="IPR014044">
    <property type="entry name" value="CAP_dom"/>
</dbReference>
<name>A0A9W9BW80_9PLEO</name>
<accession>A0A9W9BW80</accession>
<dbReference type="PRINTS" id="PR00837">
    <property type="entry name" value="V5TPXLIKE"/>
</dbReference>
<sequence length="361" mass="36503">MKVSIFTTSALATGVFAWPKPQLLGVNLGVGAKVTVFSTVTVTQPAAACLPASPTGVFIEIPPVKPSLSVPASIAAPVWHFTTPNGVPLPLPTSNVLPPIQTPSISLPSVAVPSVALPSLAKPSVALPTVALPSIALPSIALPSIGLPAVGLPSKPSLAQSSVWTQSTTGSIPAPTPQVPSIPGRVTGTAQAYLSAGLSYQTAILYHHNIARLNHGAAALVWDASCAAAALASASTCNLANSISGQSTYLSSTSAFNVTAAITETWYKSELSSLTPWFGIATLPTSLLPSVSASAQVLWKGTTKVGCASVDCTGKMKVNGVVSGLGKYTVCNYAAAGGVNGLFALNVGRPVSTTDLGKWTD</sequence>
<gene>
    <name evidence="2" type="ORF">N0V87_010209</name>
</gene>
<organism evidence="2 3">
    <name type="scientific">Didymella glomerata</name>
    <dbReference type="NCBI Taxonomy" id="749621"/>
    <lineage>
        <taxon>Eukaryota</taxon>
        <taxon>Fungi</taxon>
        <taxon>Dikarya</taxon>
        <taxon>Ascomycota</taxon>
        <taxon>Pezizomycotina</taxon>
        <taxon>Dothideomycetes</taxon>
        <taxon>Pleosporomycetidae</taxon>
        <taxon>Pleosporales</taxon>
        <taxon>Pleosporineae</taxon>
        <taxon>Didymellaceae</taxon>
        <taxon>Didymella</taxon>
    </lineage>
</organism>
<reference evidence="2" key="1">
    <citation type="submission" date="2022-10" db="EMBL/GenBank/DDBJ databases">
        <title>Tapping the CABI collections for fungal endophytes: first genome assemblies for Collariella, Neodidymelliopsis, Ascochyta clinopodiicola, Didymella pomorum, Didymosphaeria variabile, Neocosmospora piperis and Neocucurbitaria cava.</title>
        <authorList>
            <person name="Hill R."/>
        </authorList>
    </citation>
    <scope>NUCLEOTIDE SEQUENCE</scope>
    <source>
        <strain evidence="2">IMI 360193</strain>
    </source>
</reference>
<dbReference type="InterPro" id="IPR001283">
    <property type="entry name" value="CRISP-related"/>
</dbReference>
<dbReference type="Proteomes" id="UP001140562">
    <property type="component" value="Unassembled WGS sequence"/>
</dbReference>
<dbReference type="InterPro" id="IPR035940">
    <property type="entry name" value="CAP_sf"/>
</dbReference>
<dbReference type="SMART" id="SM00198">
    <property type="entry name" value="SCP"/>
    <property type="match status" value="1"/>
</dbReference>
<dbReference type="PANTHER" id="PTHR10334">
    <property type="entry name" value="CYSTEINE-RICH SECRETORY PROTEIN-RELATED"/>
    <property type="match status" value="1"/>
</dbReference>
<dbReference type="Pfam" id="PF00188">
    <property type="entry name" value="CAP"/>
    <property type="match status" value="1"/>
</dbReference>
<proteinExistence type="predicted"/>
<evidence type="ECO:0000259" key="1">
    <source>
        <dbReference type="SMART" id="SM00198"/>
    </source>
</evidence>
<feature type="domain" description="SCP" evidence="1">
    <location>
        <begin position="199"/>
        <end position="341"/>
    </location>
</feature>
<dbReference type="SUPFAM" id="SSF55797">
    <property type="entry name" value="PR-1-like"/>
    <property type="match status" value="1"/>
</dbReference>
<dbReference type="Gene3D" id="3.40.33.10">
    <property type="entry name" value="CAP"/>
    <property type="match status" value="1"/>
</dbReference>
<dbReference type="CDD" id="cd05380">
    <property type="entry name" value="CAP_euk"/>
    <property type="match status" value="1"/>
</dbReference>
<keyword evidence="3" id="KW-1185">Reference proteome</keyword>
<protein>
    <recommendedName>
        <fullName evidence="1">SCP domain-containing protein</fullName>
    </recommendedName>
</protein>
<comment type="caution">
    <text evidence="2">The sequence shown here is derived from an EMBL/GenBank/DDBJ whole genome shotgun (WGS) entry which is preliminary data.</text>
</comment>
<evidence type="ECO:0000313" key="3">
    <source>
        <dbReference type="Proteomes" id="UP001140562"/>
    </source>
</evidence>
<evidence type="ECO:0000313" key="2">
    <source>
        <dbReference type="EMBL" id="KAJ4330205.1"/>
    </source>
</evidence>
<dbReference type="OrthoDB" id="337038at2759"/>
<dbReference type="EMBL" id="JAPEUV010000217">
    <property type="protein sequence ID" value="KAJ4330205.1"/>
    <property type="molecule type" value="Genomic_DNA"/>
</dbReference>